<name>A0A1Y6CKE2_9PROT</name>
<dbReference type="EMBL" id="FWZX01000022">
    <property type="protein sequence ID" value="SMF59511.1"/>
    <property type="molecule type" value="Genomic_DNA"/>
</dbReference>
<gene>
    <name evidence="1" type="ORF">SAMN05428998_12295</name>
</gene>
<dbReference type="Proteomes" id="UP000192917">
    <property type="component" value="Unassembled WGS sequence"/>
</dbReference>
<sequence length="311" mass="34528">MNRVEDFLANKFPNNAKLTGCLIDLHRRYADWGLKDTKFDQDFTDGTDEHFYAYLWEMLLASHLKNIGLDISSADEGPDCRIDRSGQTIWVEAICPSPSSLPDEWLRESRPGEVRVWSLPHEEMVLRWTAALKEKREKLTGRLERDRATGEEVVRPGYATKGIVGQNDPYVIAVNSCRLGRYEMDCHVGISQLPFAVEAVFPVGPIEVVINRDTMETVDTRHGHRLFIRKPSGAAVPTDSFLNPDYAGVSAVLGSPASLNAACGANTPIVVVHNPLATNRLPVGILGADQEYVAEDKGDHYELRDLNEAAG</sequence>
<organism evidence="1 2">
    <name type="scientific">Tistlia consotensis USBA 355</name>
    <dbReference type="NCBI Taxonomy" id="560819"/>
    <lineage>
        <taxon>Bacteria</taxon>
        <taxon>Pseudomonadati</taxon>
        <taxon>Pseudomonadota</taxon>
        <taxon>Alphaproteobacteria</taxon>
        <taxon>Rhodospirillales</taxon>
        <taxon>Rhodovibrionaceae</taxon>
        <taxon>Tistlia</taxon>
    </lineage>
</organism>
<evidence type="ECO:0000313" key="2">
    <source>
        <dbReference type="Proteomes" id="UP000192917"/>
    </source>
</evidence>
<dbReference type="AlphaFoldDB" id="A0A1Y6CKE2"/>
<protein>
    <submittedName>
        <fullName evidence="1">Type I restriction enzyme, S subunit</fullName>
    </submittedName>
</protein>
<dbReference type="RefSeq" id="WP_143596318.1">
    <property type="nucleotide sequence ID" value="NZ_FWZX01000022.1"/>
</dbReference>
<dbReference type="STRING" id="560819.SAMN05428998_12295"/>
<keyword evidence="2" id="KW-1185">Reference proteome</keyword>
<evidence type="ECO:0000313" key="1">
    <source>
        <dbReference type="EMBL" id="SMF59511.1"/>
    </source>
</evidence>
<reference evidence="1 2" key="1">
    <citation type="submission" date="2017-04" db="EMBL/GenBank/DDBJ databases">
        <authorList>
            <person name="Afonso C.L."/>
            <person name="Miller P.J."/>
            <person name="Scott M.A."/>
            <person name="Spackman E."/>
            <person name="Goraichik I."/>
            <person name="Dimitrov K.M."/>
            <person name="Suarez D.L."/>
            <person name="Swayne D.E."/>
        </authorList>
    </citation>
    <scope>NUCLEOTIDE SEQUENCE [LARGE SCALE GENOMIC DNA]</scope>
    <source>
        <strain evidence="1 2">USBA 355</strain>
    </source>
</reference>
<proteinExistence type="predicted"/>
<accession>A0A1Y6CKE2</accession>